<name>A0A0R3SZ10_HYMDI</name>
<sequence>MLVTSRNSTPILLVVSTCRRQTNDFGCPIEPYFIHYSYIHSQIPLSFYSSVAMTIGRGEKK</sequence>
<proteinExistence type="predicted"/>
<protein>
    <submittedName>
        <fullName evidence="1 3">Uncharacterized protein</fullName>
    </submittedName>
</protein>
<dbReference type="WBParaSite" id="HDID_0001100601-mRNA-1">
    <property type="protein sequence ID" value="HDID_0001100601-mRNA-1"/>
    <property type="gene ID" value="HDID_0001100601"/>
</dbReference>
<evidence type="ECO:0000313" key="1">
    <source>
        <dbReference type="EMBL" id="VDL64556.1"/>
    </source>
</evidence>
<gene>
    <name evidence="1" type="ORF">HDID_LOCUS11003</name>
</gene>
<dbReference type="EMBL" id="UYSG01012279">
    <property type="protein sequence ID" value="VDL64556.1"/>
    <property type="molecule type" value="Genomic_DNA"/>
</dbReference>
<reference evidence="3" key="1">
    <citation type="submission" date="2017-02" db="UniProtKB">
        <authorList>
            <consortium name="WormBaseParasite"/>
        </authorList>
    </citation>
    <scope>IDENTIFICATION</scope>
</reference>
<evidence type="ECO:0000313" key="2">
    <source>
        <dbReference type="Proteomes" id="UP000274504"/>
    </source>
</evidence>
<accession>A0A0R3SZ10</accession>
<evidence type="ECO:0000313" key="3">
    <source>
        <dbReference type="WBParaSite" id="HDID_0001100601-mRNA-1"/>
    </source>
</evidence>
<dbReference type="AlphaFoldDB" id="A0A0R3SZ10"/>
<reference evidence="1 2" key="2">
    <citation type="submission" date="2018-11" db="EMBL/GenBank/DDBJ databases">
        <authorList>
            <consortium name="Pathogen Informatics"/>
        </authorList>
    </citation>
    <scope>NUCLEOTIDE SEQUENCE [LARGE SCALE GENOMIC DNA]</scope>
</reference>
<organism evidence="3">
    <name type="scientific">Hymenolepis diminuta</name>
    <name type="common">Rat tapeworm</name>
    <dbReference type="NCBI Taxonomy" id="6216"/>
    <lineage>
        <taxon>Eukaryota</taxon>
        <taxon>Metazoa</taxon>
        <taxon>Spiralia</taxon>
        <taxon>Lophotrochozoa</taxon>
        <taxon>Platyhelminthes</taxon>
        <taxon>Cestoda</taxon>
        <taxon>Eucestoda</taxon>
        <taxon>Cyclophyllidea</taxon>
        <taxon>Hymenolepididae</taxon>
        <taxon>Hymenolepis</taxon>
    </lineage>
</organism>
<dbReference type="Proteomes" id="UP000274504">
    <property type="component" value="Unassembled WGS sequence"/>
</dbReference>